<proteinExistence type="predicted"/>
<sequence length="93" mass="9736">MSDMDVFAAMGIAGFGKKPKQRQLDPNRFEKNKRTEAGTPAADKTEDNAASQPASTAAAAAATAQRPKSEEVDSDSGGPWALHSRLHLAASVP</sequence>
<dbReference type="EMBL" id="JANSHE010006083">
    <property type="protein sequence ID" value="KAJ2968233.1"/>
    <property type="molecule type" value="Genomic_DNA"/>
</dbReference>
<comment type="caution">
    <text evidence="1">The sequence shown here is derived from an EMBL/GenBank/DDBJ whole genome shotgun (WGS) entry which is preliminary data.</text>
</comment>
<gene>
    <name evidence="1" type="ORF">NUW54_g13279</name>
</gene>
<organism evidence="1 2">
    <name type="scientific">Trametes sanguinea</name>
    <dbReference type="NCBI Taxonomy" id="158606"/>
    <lineage>
        <taxon>Eukaryota</taxon>
        <taxon>Fungi</taxon>
        <taxon>Dikarya</taxon>
        <taxon>Basidiomycota</taxon>
        <taxon>Agaricomycotina</taxon>
        <taxon>Agaricomycetes</taxon>
        <taxon>Polyporales</taxon>
        <taxon>Polyporaceae</taxon>
        <taxon>Trametes</taxon>
    </lineage>
</organism>
<dbReference type="Proteomes" id="UP001144978">
    <property type="component" value="Unassembled WGS sequence"/>
</dbReference>
<evidence type="ECO:0000313" key="2">
    <source>
        <dbReference type="Proteomes" id="UP001144978"/>
    </source>
</evidence>
<name>A0ACC1MNH1_9APHY</name>
<protein>
    <submittedName>
        <fullName evidence="1">Uncharacterized protein</fullName>
    </submittedName>
</protein>
<reference evidence="1" key="1">
    <citation type="submission" date="2022-08" db="EMBL/GenBank/DDBJ databases">
        <title>Genome Sequence of Pycnoporus sanguineus.</title>
        <authorList>
            <person name="Buettner E."/>
        </authorList>
    </citation>
    <scope>NUCLEOTIDE SEQUENCE</scope>
    <source>
        <strain evidence="1">CG-C14</strain>
    </source>
</reference>
<evidence type="ECO:0000313" key="1">
    <source>
        <dbReference type="EMBL" id="KAJ2968233.1"/>
    </source>
</evidence>
<accession>A0ACC1MNH1</accession>
<keyword evidence="2" id="KW-1185">Reference proteome</keyword>